<feature type="domain" description="Fibronectin type-III" evidence="17">
    <location>
        <begin position="915"/>
        <end position="1001"/>
    </location>
</feature>
<name>A0A9W8CBT7_TRIRA</name>
<dbReference type="InterPro" id="IPR016130">
    <property type="entry name" value="Tyr_Pase_AS"/>
</dbReference>
<dbReference type="SUPFAM" id="SSF49265">
    <property type="entry name" value="Fibronectin type III"/>
    <property type="match status" value="5"/>
</dbReference>
<dbReference type="GO" id="GO:0004725">
    <property type="term" value="F:protein tyrosine phosphatase activity"/>
    <property type="evidence" value="ECO:0007669"/>
    <property type="project" value="UniProtKB-EC"/>
</dbReference>
<evidence type="ECO:0000256" key="12">
    <source>
        <dbReference type="ARBA" id="ARBA00051722"/>
    </source>
</evidence>
<keyword evidence="6" id="KW-0378">Hydrolase</keyword>
<dbReference type="GO" id="GO:0043235">
    <property type="term" value="C:receptor complex"/>
    <property type="evidence" value="ECO:0007669"/>
    <property type="project" value="TreeGrafter"/>
</dbReference>
<keyword evidence="5" id="KW-0677">Repeat</keyword>
<dbReference type="SMART" id="SM00194">
    <property type="entry name" value="PTPc"/>
    <property type="match status" value="1"/>
</dbReference>
<evidence type="ECO:0000256" key="6">
    <source>
        <dbReference type="ARBA" id="ARBA00022801"/>
    </source>
</evidence>
<keyword evidence="9 13" id="KW-0472">Membrane</keyword>
<dbReference type="CDD" id="cd00063">
    <property type="entry name" value="FN3"/>
    <property type="match status" value="8"/>
</dbReference>
<feature type="domain" description="Fibronectin type-III" evidence="17">
    <location>
        <begin position="650"/>
        <end position="738"/>
    </location>
</feature>
<evidence type="ECO:0000256" key="3">
    <source>
        <dbReference type="ARBA" id="ARBA00022692"/>
    </source>
</evidence>
<dbReference type="SMART" id="SM00404">
    <property type="entry name" value="PTPc_motif"/>
    <property type="match status" value="1"/>
</dbReference>
<evidence type="ECO:0000259" key="16">
    <source>
        <dbReference type="PROSITE" id="PS50056"/>
    </source>
</evidence>
<dbReference type="EMBL" id="JAFHDT010000001">
    <property type="protein sequence ID" value="KAI7814931.1"/>
    <property type="molecule type" value="Genomic_DNA"/>
</dbReference>
<comment type="caution">
    <text evidence="18">The sequence shown here is derived from an EMBL/GenBank/DDBJ whole genome shotgun (WGS) entry which is preliminary data.</text>
</comment>
<feature type="domain" description="Fibronectin type-III" evidence="17">
    <location>
        <begin position="128"/>
        <end position="217"/>
    </location>
</feature>
<accession>A0A9W8CBT7</accession>
<dbReference type="PROSITE" id="PS50056">
    <property type="entry name" value="TYR_PHOSPHATASE_2"/>
    <property type="match status" value="1"/>
</dbReference>
<dbReference type="InterPro" id="IPR050713">
    <property type="entry name" value="RTP_Phos/Ushers"/>
</dbReference>
<dbReference type="InterPro" id="IPR003961">
    <property type="entry name" value="FN3_dom"/>
</dbReference>
<feature type="non-terminal residue" evidence="18">
    <location>
        <position position="1606"/>
    </location>
</feature>
<dbReference type="Pfam" id="PF00102">
    <property type="entry name" value="Y_phosphatase"/>
    <property type="match status" value="1"/>
</dbReference>
<keyword evidence="8 13" id="KW-1133">Transmembrane helix</keyword>
<dbReference type="CDD" id="cd14615">
    <property type="entry name" value="R-PTPc-J"/>
    <property type="match status" value="1"/>
</dbReference>
<evidence type="ECO:0000256" key="4">
    <source>
        <dbReference type="ARBA" id="ARBA00022729"/>
    </source>
</evidence>
<dbReference type="PROSITE" id="PS50055">
    <property type="entry name" value="TYR_PHOSPHATASE_PTP"/>
    <property type="match status" value="1"/>
</dbReference>
<dbReference type="Gene3D" id="3.90.190.10">
    <property type="entry name" value="Protein tyrosine phosphatase superfamily"/>
    <property type="match status" value="1"/>
</dbReference>
<feature type="domain" description="Tyrosine-protein phosphatase" evidence="15">
    <location>
        <begin position="1312"/>
        <end position="1568"/>
    </location>
</feature>
<evidence type="ECO:0000256" key="1">
    <source>
        <dbReference type="ARBA" id="ARBA00004479"/>
    </source>
</evidence>
<evidence type="ECO:0000313" key="19">
    <source>
        <dbReference type="Proteomes" id="UP001059041"/>
    </source>
</evidence>
<dbReference type="EC" id="3.1.3.48" evidence="2"/>
<feature type="chain" id="PRO_5040995282" description="protein-tyrosine-phosphatase" evidence="14">
    <location>
        <begin position="29"/>
        <end position="1606"/>
    </location>
</feature>
<evidence type="ECO:0000256" key="2">
    <source>
        <dbReference type="ARBA" id="ARBA00013064"/>
    </source>
</evidence>
<gene>
    <name evidence="18" type="ORF">IRJ41_024204</name>
</gene>
<evidence type="ECO:0000256" key="11">
    <source>
        <dbReference type="ARBA" id="ARBA00025789"/>
    </source>
</evidence>
<evidence type="ECO:0000313" key="18">
    <source>
        <dbReference type="EMBL" id="KAI7814931.1"/>
    </source>
</evidence>
<organism evidence="18 19">
    <name type="scientific">Triplophysa rosa</name>
    <name type="common">Cave loach</name>
    <dbReference type="NCBI Taxonomy" id="992332"/>
    <lineage>
        <taxon>Eukaryota</taxon>
        <taxon>Metazoa</taxon>
        <taxon>Chordata</taxon>
        <taxon>Craniata</taxon>
        <taxon>Vertebrata</taxon>
        <taxon>Euteleostomi</taxon>
        <taxon>Actinopterygii</taxon>
        <taxon>Neopterygii</taxon>
        <taxon>Teleostei</taxon>
        <taxon>Ostariophysi</taxon>
        <taxon>Cypriniformes</taxon>
        <taxon>Nemacheilidae</taxon>
        <taxon>Triplophysa</taxon>
    </lineage>
</organism>
<comment type="catalytic activity">
    <reaction evidence="12">
        <text>O-phospho-L-tyrosyl-[protein] + H2O = L-tyrosyl-[protein] + phosphate</text>
        <dbReference type="Rhea" id="RHEA:10684"/>
        <dbReference type="Rhea" id="RHEA-COMP:10136"/>
        <dbReference type="Rhea" id="RHEA-COMP:20101"/>
        <dbReference type="ChEBI" id="CHEBI:15377"/>
        <dbReference type="ChEBI" id="CHEBI:43474"/>
        <dbReference type="ChEBI" id="CHEBI:46858"/>
        <dbReference type="ChEBI" id="CHEBI:61978"/>
        <dbReference type="EC" id="3.1.3.48"/>
    </reaction>
</comment>
<evidence type="ECO:0000256" key="13">
    <source>
        <dbReference type="SAM" id="Phobius"/>
    </source>
</evidence>
<evidence type="ECO:0000256" key="5">
    <source>
        <dbReference type="ARBA" id="ARBA00022737"/>
    </source>
</evidence>
<dbReference type="Pfam" id="PF18861">
    <property type="entry name" value="PTP_tm"/>
    <property type="match status" value="1"/>
</dbReference>
<dbReference type="InterPro" id="IPR003595">
    <property type="entry name" value="Tyr_Pase_cat"/>
</dbReference>
<evidence type="ECO:0000256" key="9">
    <source>
        <dbReference type="ARBA" id="ARBA00023136"/>
    </source>
</evidence>
<dbReference type="InterPro" id="IPR000242">
    <property type="entry name" value="PTP_cat"/>
</dbReference>
<protein>
    <recommendedName>
        <fullName evidence="2">protein-tyrosine-phosphatase</fullName>
        <ecNumber evidence="2">3.1.3.48</ecNumber>
    </recommendedName>
</protein>
<keyword evidence="3 13" id="KW-0812">Transmembrane</keyword>
<keyword evidence="18" id="KW-0675">Receptor</keyword>
<dbReference type="InterPro" id="IPR036116">
    <property type="entry name" value="FN3_sf"/>
</dbReference>
<keyword evidence="10" id="KW-0325">Glycoprotein</keyword>
<dbReference type="FunFam" id="3.90.190.10:FF:000009">
    <property type="entry name" value="Receptor-type tyrosine-protein phosphatase beta"/>
    <property type="match status" value="1"/>
</dbReference>
<dbReference type="Gene3D" id="2.60.40.10">
    <property type="entry name" value="Immunoglobulins"/>
    <property type="match status" value="9"/>
</dbReference>
<keyword evidence="7" id="KW-0904">Protein phosphatase</keyword>
<feature type="domain" description="Fibronectin type-III" evidence="17">
    <location>
        <begin position="218"/>
        <end position="303"/>
    </location>
</feature>
<feature type="domain" description="Fibronectin type-III" evidence="17">
    <location>
        <begin position="477"/>
        <end position="573"/>
    </location>
</feature>
<keyword evidence="4 14" id="KW-0732">Signal</keyword>
<dbReference type="SMART" id="SM00060">
    <property type="entry name" value="FN3"/>
    <property type="match status" value="11"/>
</dbReference>
<dbReference type="PROSITE" id="PS50853">
    <property type="entry name" value="FN3"/>
    <property type="match status" value="8"/>
</dbReference>
<feature type="domain" description="Fibronectin type-III" evidence="17">
    <location>
        <begin position="304"/>
        <end position="392"/>
    </location>
</feature>
<keyword evidence="19" id="KW-1185">Reference proteome</keyword>
<dbReference type="PROSITE" id="PS00383">
    <property type="entry name" value="TYR_PHOSPHATASE_1"/>
    <property type="match status" value="1"/>
</dbReference>
<evidence type="ECO:0000256" key="10">
    <source>
        <dbReference type="ARBA" id="ARBA00023180"/>
    </source>
</evidence>
<dbReference type="Proteomes" id="UP001059041">
    <property type="component" value="Linkage Group LG1"/>
</dbReference>
<dbReference type="InterPro" id="IPR029021">
    <property type="entry name" value="Prot-tyrosine_phosphatase-like"/>
</dbReference>
<evidence type="ECO:0000256" key="7">
    <source>
        <dbReference type="ARBA" id="ARBA00022912"/>
    </source>
</evidence>
<dbReference type="PANTHER" id="PTHR46957:SF5">
    <property type="entry name" value="PROTEIN-TYROSINE-PHOSPHATASE"/>
    <property type="match status" value="1"/>
</dbReference>
<reference evidence="18" key="1">
    <citation type="submission" date="2021-02" db="EMBL/GenBank/DDBJ databases">
        <title>Comparative genomics reveals that relaxation of natural selection precedes convergent phenotypic evolution of cavefish.</title>
        <authorList>
            <person name="Peng Z."/>
        </authorList>
    </citation>
    <scope>NUCLEOTIDE SEQUENCE</scope>
    <source>
        <tissue evidence="18">Muscle</tissue>
    </source>
</reference>
<dbReference type="SUPFAM" id="SSF52799">
    <property type="entry name" value="(Phosphotyrosine protein) phosphatases II"/>
    <property type="match status" value="1"/>
</dbReference>
<dbReference type="InterPro" id="IPR013783">
    <property type="entry name" value="Ig-like_fold"/>
</dbReference>
<evidence type="ECO:0000256" key="14">
    <source>
        <dbReference type="SAM" id="SignalP"/>
    </source>
</evidence>
<dbReference type="PRINTS" id="PR00700">
    <property type="entry name" value="PRTYPHPHTASE"/>
</dbReference>
<dbReference type="Pfam" id="PF00041">
    <property type="entry name" value="fn3"/>
    <property type="match status" value="6"/>
</dbReference>
<sequence>GQHYLPPASVLLESIVFALLVLIPYGHSECVLCQYKTNSTADVTILVEDRSSCGTQSSNVTSSQSSVTVTGLQPGYTYFLKINCSDGCCSNLSTNTSNNLTVTQLNSTSVYLNWTGQLPLANRNFTLHPAQVENITEVSFSNSSLSINWTAPPGHVERYIVNIFSAELNMSRDLSVTKNSTEIGNLTAGRVYNITVTSVSGILNNISSVVSFATRPNPPETLIVSVTTNASISLLWSSPLSMDGVNVSYEVSYTSSQSRSNQTTSQVGSTLSGLSSGSRYEICVVTVGVKDRRSSCVYLTTYTAPNPVQNLEISVSTSWVNLTWLPPSGNSSLFSYIIHITTLNKMFNTTSNNYQITQLQPGTRYNCSVRTQILNGNTSGPSQTIPCNTKPLPVINLTASSVGTTEMLLSWSHQSDYKSTYVYNVSVNGEQRTQNGSETANVPNLTPGSNYTFTVQTVANGISSEPVSVSEFTVPTPPRELMVSARSSDSLNISWARPLNMSSVSHTFLLQYSSTNLSCSFNWSQDFISLTGLMAGVQYNITVKTVGALGYLSTPLYYSSYTNPSPVTGVKVTRFTESSITLIWEQHDDLQYGYSYLLNITNERKTVNNTTAELLSLQSASQYNISIITQTAGHTQSNPQFITAYSKPYPVSNVSYEVLKVSAVRLNWDPPKEYHGGISYRILVSKCSQNSKNLSTFSENITVTDLLPGTLCLFSLYSLAYGILGEPQNITTFTKPSVVVPKVKNRGSNDSLVVTWDPPVGGLDMYILNISSMELNKSINLSDTQHNHTFSQLKAATVFKITLTTVIRTLHETSSAVYNATYPNKPGELKEMSKSTHYLQLRWAEAQGMTPGSFNYSLTYWFGLNSSRFLTTNNTFLLDNLRSGTSYNVSVASVGPMGFKSESVFRFPVTTKPYPVRNLQIISMKTNAISITWAEVERVTKYVVRVYEKAEPRNYSTSSGRFTVENLMPSTQYIISVRSSTSDDTEGDDERLEACTDAAPVETLTCIGPNLTLPMLMLSWSSPTGGYLAFELKLSSSDSSASTTASNTCFNHSFTGLKYKTSYIATLWTIGCGNKSTAKTVHCMTGITRPVVPTIETAAKVCDTQYNKFTVILQPEVFNDSNGPVLYYGVLVCSDATGCHTESNQWLLNTYENWKANRCSAYLAIVKATAHRNVDEHTIVIGDQTQWNGYTNGELYAKGSYRFAIITFTHLEITNNLVNVSNSYYSISQFYQTSIILPENPVVIWCVAGGVGVIAVLIVIMIGVVACRRKQRKDDSTSVPIHSIRCHRSNPIKVEDYEAYYKRQRADSFCGFAEEFENLRPVGINQAKTVAMAPENKAKNRYNNVLPYDSSRVKLSVPSSPFDEYINASYMPGYTSKKEFIAAQGPLPCTVNDFWRMIWEKNVHTIVMLTKCNEQGRVKCEEYWPSDMTSFNNLTVTTTSEIPLEDWTISDFEVKNVRTAETRSVRHFHFTAWPDHGVPETTELLINFRHLVREHMEQYSRHSPTLVHCSAGVGRTGTLIAIDRLIFQIERDGVVDVYGIIHDLRMHRPLMVQTEDQYVFLNQCAMDFIRSRTGNNVDLIYQNTAALTIYENFEPLKKSKNGYHNA</sequence>
<evidence type="ECO:0000259" key="17">
    <source>
        <dbReference type="PROSITE" id="PS50853"/>
    </source>
</evidence>
<proteinExistence type="inferred from homology"/>
<dbReference type="InterPro" id="IPR041201">
    <property type="entry name" value="PTPRJ_TM"/>
</dbReference>
<evidence type="ECO:0000256" key="8">
    <source>
        <dbReference type="ARBA" id="ARBA00022989"/>
    </source>
</evidence>
<evidence type="ECO:0000259" key="15">
    <source>
        <dbReference type="PROSITE" id="PS50055"/>
    </source>
</evidence>
<feature type="domain" description="Tyrosine specific protein phosphatases" evidence="16">
    <location>
        <begin position="1486"/>
        <end position="1559"/>
    </location>
</feature>
<feature type="transmembrane region" description="Helical" evidence="13">
    <location>
        <begin position="1242"/>
        <end position="1266"/>
    </location>
</feature>
<feature type="domain" description="Fibronectin type-III" evidence="17">
    <location>
        <begin position="825"/>
        <end position="914"/>
    </location>
</feature>
<dbReference type="InterPro" id="IPR000387">
    <property type="entry name" value="Tyr_Pase_dom"/>
</dbReference>
<feature type="domain" description="Fibronectin type-III" evidence="17">
    <location>
        <begin position="393"/>
        <end position="476"/>
    </location>
</feature>
<comment type="similarity">
    <text evidence="11">Belongs to the protein-tyrosine phosphatase family. Receptor class 3 subfamily.</text>
</comment>
<dbReference type="GO" id="GO:0032502">
    <property type="term" value="P:developmental process"/>
    <property type="evidence" value="ECO:0007669"/>
    <property type="project" value="UniProtKB-ARBA"/>
</dbReference>
<comment type="subcellular location">
    <subcellularLocation>
        <location evidence="1">Membrane</location>
        <topology evidence="1">Single-pass type I membrane protein</topology>
    </subcellularLocation>
</comment>
<feature type="signal peptide" evidence="14">
    <location>
        <begin position="1"/>
        <end position="28"/>
    </location>
</feature>
<dbReference type="PANTHER" id="PTHR46957">
    <property type="entry name" value="CYTOKINE RECEPTOR"/>
    <property type="match status" value="1"/>
</dbReference>
<dbReference type="GO" id="GO:0016020">
    <property type="term" value="C:membrane"/>
    <property type="evidence" value="ECO:0007669"/>
    <property type="project" value="UniProtKB-SubCell"/>
</dbReference>